<dbReference type="AlphaFoldDB" id="A0A7C3EL77"/>
<organism evidence="3">
    <name type="scientific">candidate division WOR-3 bacterium</name>
    <dbReference type="NCBI Taxonomy" id="2052148"/>
    <lineage>
        <taxon>Bacteria</taxon>
        <taxon>Bacteria division WOR-3</taxon>
    </lineage>
</organism>
<evidence type="ECO:0000313" key="3">
    <source>
        <dbReference type="EMBL" id="HFJ53209.1"/>
    </source>
</evidence>
<evidence type="ECO:0000313" key="2">
    <source>
        <dbReference type="EMBL" id="HEE18002.1"/>
    </source>
</evidence>
<evidence type="ECO:0000313" key="1">
    <source>
        <dbReference type="EMBL" id="HEA87488.1"/>
    </source>
</evidence>
<proteinExistence type="predicted"/>
<evidence type="ECO:0008006" key="4">
    <source>
        <dbReference type="Google" id="ProtNLM"/>
    </source>
</evidence>
<dbReference type="InterPro" id="IPR021228">
    <property type="entry name" value="BrxD"/>
</dbReference>
<dbReference type="SUPFAM" id="SSF52540">
    <property type="entry name" value="P-loop containing nucleoside triphosphate hydrolases"/>
    <property type="match status" value="1"/>
</dbReference>
<reference evidence="3" key="1">
    <citation type="journal article" date="2020" name="mSystems">
        <title>Genome- and Community-Level Interaction Insights into Carbon Utilization and Element Cycling Functions of Hydrothermarchaeota in Hydrothermal Sediment.</title>
        <authorList>
            <person name="Zhou Z."/>
            <person name="Liu Y."/>
            <person name="Xu W."/>
            <person name="Pan J."/>
            <person name="Luo Z.H."/>
            <person name="Li M."/>
        </authorList>
    </citation>
    <scope>NUCLEOTIDE SEQUENCE [LARGE SCALE GENOMIC DNA]</scope>
    <source>
        <strain evidence="2">SpSt-236</strain>
        <strain evidence="1">SpSt-265</strain>
        <strain evidence="3">SpSt-465</strain>
    </source>
</reference>
<name>A0A7C3EL77_UNCW3</name>
<dbReference type="EMBL" id="DSTU01000001">
    <property type="protein sequence ID" value="HFJ53209.1"/>
    <property type="molecule type" value="Genomic_DNA"/>
</dbReference>
<sequence>MVEEVAMEQELARAIINKLGSTGTPPEFGIEAFTVGLDRYLKVIEEEYLDGILKFNLSSFKLITGNYGGGKTHFLYSVRNLAFRHNYCVAYVSLNPTECPFDKLELVYKAVALNLTAPQPTDVIMPLGEKGIDAVIRRWAGEWRKKEERTERLESYLLDLPMTDSSSFFNAVRGAFQSLLAEDLESFQEAVQWLKGEEADRETRAKFRISERIDRSSAFRMLRSLAQWVHAIGYRGLILLFDEAERGMSIASARDKRRALDNLRQLVDECGNSRLPGAMFFYAVPDDNLLLEGSGPVYEALKQRLRSVFSEANPVGVRINLEELGMEPVAFLEELGVKLRLLFEQAYGVRLNGAERVLKVLAQTAVERFVLDVSYRRLFVVAAVELLHRLRVEPNLNLSTRDAEKILRVTTQKLEKREKEAVESEEF</sequence>
<comment type="caution">
    <text evidence="3">The sequence shown here is derived from an EMBL/GenBank/DDBJ whole genome shotgun (WGS) entry which is preliminary data.</text>
</comment>
<dbReference type="InterPro" id="IPR027417">
    <property type="entry name" value="P-loop_NTPase"/>
</dbReference>
<dbReference type="EMBL" id="DSKA01000032">
    <property type="protein sequence ID" value="HEE18002.1"/>
    <property type="molecule type" value="Genomic_DNA"/>
</dbReference>
<accession>A0A7C3EL77</accession>
<dbReference type="Pfam" id="PF10923">
    <property type="entry name" value="BrxC_BrxD"/>
    <property type="match status" value="1"/>
</dbReference>
<dbReference type="EMBL" id="DSLG01000007">
    <property type="protein sequence ID" value="HEA87488.1"/>
    <property type="molecule type" value="Genomic_DNA"/>
</dbReference>
<protein>
    <recommendedName>
        <fullName evidence="4">ATP-binding protein</fullName>
    </recommendedName>
</protein>
<gene>
    <name evidence="2" type="ORF">ENP62_00415</name>
    <name evidence="1" type="ORF">ENP94_05695</name>
    <name evidence="3" type="ORF">ENS16_00760</name>
</gene>